<evidence type="ECO:0000313" key="1">
    <source>
        <dbReference type="EMBL" id="KAI8021785.1"/>
    </source>
</evidence>
<dbReference type="EMBL" id="CM045763">
    <property type="protein sequence ID" value="KAI8021785.1"/>
    <property type="molecule type" value="Genomic_DNA"/>
</dbReference>
<evidence type="ECO:0000313" key="2">
    <source>
        <dbReference type="Proteomes" id="UP001060215"/>
    </source>
</evidence>
<proteinExistence type="predicted"/>
<dbReference type="Proteomes" id="UP001060215">
    <property type="component" value="Chromosome 6"/>
</dbReference>
<name>A0ACC0I8T0_9ERIC</name>
<protein>
    <submittedName>
        <fullName evidence="1">Uncharacterized protein</fullName>
    </submittedName>
</protein>
<sequence length="68" mass="7401">MKVAKLGGRCHGLVTNKRTTKQNRNIGVCFLLRFRNFEGQGRCPGLSSASLEIRDAGTELRGVFSGCS</sequence>
<reference evidence="1 2" key="1">
    <citation type="journal article" date="2022" name="Plant J.">
        <title>Chromosome-level genome of Camellia lanceoleosa provides a valuable resource for understanding genome evolution and self-incompatibility.</title>
        <authorList>
            <person name="Gong W."/>
            <person name="Xiao S."/>
            <person name="Wang L."/>
            <person name="Liao Z."/>
            <person name="Chang Y."/>
            <person name="Mo W."/>
            <person name="Hu G."/>
            <person name="Li W."/>
            <person name="Zhao G."/>
            <person name="Zhu H."/>
            <person name="Hu X."/>
            <person name="Ji K."/>
            <person name="Xiang X."/>
            <person name="Song Q."/>
            <person name="Yuan D."/>
            <person name="Jin S."/>
            <person name="Zhang L."/>
        </authorList>
    </citation>
    <scope>NUCLEOTIDE SEQUENCE [LARGE SCALE GENOMIC DNA]</scope>
    <source>
        <strain evidence="1">SQ_2022a</strain>
    </source>
</reference>
<gene>
    <name evidence="1" type="ORF">LOK49_LG03G02527</name>
</gene>
<organism evidence="1 2">
    <name type="scientific">Camellia lanceoleosa</name>
    <dbReference type="NCBI Taxonomy" id="1840588"/>
    <lineage>
        <taxon>Eukaryota</taxon>
        <taxon>Viridiplantae</taxon>
        <taxon>Streptophyta</taxon>
        <taxon>Embryophyta</taxon>
        <taxon>Tracheophyta</taxon>
        <taxon>Spermatophyta</taxon>
        <taxon>Magnoliopsida</taxon>
        <taxon>eudicotyledons</taxon>
        <taxon>Gunneridae</taxon>
        <taxon>Pentapetalae</taxon>
        <taxon>asterids</taxon>
        <taxon>Ericales</taxon>
        <taxon>Theaceae</taxon>
        <taxon>Camellia</taxon>
    </lineage>
</organism>
<accession>A0ACC0I8T0</accession>
<comment type="caution">
    <text evidence="1">The sequence shown here is derived from an EMBL/GenBank/DDBJ whole genome shotgun (WGS) entry which is preliminary data.</text>
</comment>
<keyword evidence="2" id="KW-1185">Reference proteome</keyword>